<keyword evidence="4" id="KW-1185">Reference proteome</keyword>
<organism evidence="3 4">
    <name type="scientific">Brevibacterium pityocampae</name>
    <dbReference type="NCBI Taxonomy" id="506594"/>
    <lineage>
        <taxon>Bacteria</taxon>
        <taxon>Bacillati</taxon>
        <taxon>Actinomycetota</taxon>
        <taxon>Actinomycetes</taxon>
        <taxon>Micrococcales</taxon>
        <taxon>Brevibacteriaceae</taxon>
        <taxon>Brevibacterium</taxon>
    </lineage>
</organism>
<reference evidence="4" key="1">
    <citation type="journal article" date="2019" name="Int. J. Syst. Evol. Microbiol.">
        <title>The Global Catalogue of Microorganisms (GCM) 10K type strain sequencing project: providing services to taxonomists for standard genome sequencing and annotation.</title>
        <authorList>
            <consortium name="The Broad Institute Genomics Platform"/>
            <consortium name="The Broad Institute Genome Sequencing Center for Infectious Disease"/>
            <person name="Wu L."/>
            <person name="Ma J."/>
        </authorList>
    </citation>
    <scope>NUCLEOTIDE SEQUENCE [LARGE SCALE GENOMIC DNA]</scope>
    <source>
        <strain evidence="4">JCM 17808</strain>
    </source>
</reference>
<keyword evidence="2" id="KW-1133">Transmembrane helix</keyword>
<feature type="transmembrane region" description="Helical" evidence="2">
    <location>
        <begin position="62"/>
        <end position="89"/>
    </location>
</feature>
<evidence type="ECO:0000256" key="2">
    <source>
        <dbReference type="SAM" id="Phobius"/>
    </source>
</evidence>
<name>A0ABP8JK84_9MICO</name>
<keyword evidence="2" id="KW-0472">Membrane</keyword>
<protein>
    <submittedName>
        <fullName evidence="3">Uncharacterized protein</fullName>
    </submittedName>
</protein>
<dbReference type="Proteomes" id="UP001500642">
    <property type="component" value="Unassembled WGS sequence"/>
</dbReference>
<comment type="caution">
    <text evidence="3">The sequence shown here is derived from an EMBL/GenBank/DDBJ whole genome shotgun (WGS) entry which is preliminary data.</text>
</comment>
<evidence type="ECO:0000313" key="4">
    <source>
        <dbReference type="Proteomes" id="UP001500642"/>
    </source>
</evidence>
<proteinExistence type="predicted"/>
<dbReference type="EMBL" id="BAABGL010000015">
    <property type="protein sequence ID" value="GAA4392016.1"/>
    <property type="molecule type" value="Genomic_DNA"/>
</dbReference>
<sequence length="91" mass="9474">MRSIMPWPGNRADPAREVQPRPAQGSTITIRDHPVFSWETTAETSIRGGFVSRGFGATASTVVILTIGVAIAGVLLAITSALAAVLGILTT</sequence>
<accession>A0ABP8JK84</accession>
<feature type="region of interest" description="Disordered" evidence="1">
    <location>
        <begin position="1"/>
        <end position="26"/>
    </location>
</feature>
<evidence type="ECO:0000313" key="3">
    <source>
        <dbReference type="EMBL" id="GAA4392016.1"/>
    </source>
</evidence>
<evidence type="ECO:0000256" key="1">
    <source>
        <dbReference type="SAM" id="MobiDB-lite"/>
    </source>
</evidence>
<keyword evidence="2" id="KW-0812">Transmembrane</keyword>
<gene>
    <name evidence="3" type="ORF">GCM10023167_19820</name>
</gene>